<dbReference type="GO" id="GO:0016887">
    <property type="term" value="F:ATP hydrolysis activity"/>
    <property type="evidence" value="ECO:0007669"/>
    <property type="project" value="TreeGrafter"/>
</dbReference>
<name>A0A9W7HYR4_HIBTR</name>
<protein>
    <submittedName>
        <fullName evidence="3">EARLY RESPONSIVE TO DEHYDRATION 1, SENESCENCE ASSOCIATED GENE 15</fullName>
    </submittedName>
</protein>
<organism evidence="3 4">
    <name type="scientific">Hibiscus trionum</name>
    <name type="common">Flower of an hour</name>
    <dbReference type="NCBI Taxonomy" id="183268"/>
    <lineage>
        <taxon>Eukaryota</taxon>
        <taxon>Viridiplantae</taxon>
        <taxon>Streptophyta</taxon>
        <taxon>Embryophyta</taxon>
        <taxon>Tracheophyta</taxon>
        <taxon>Spermatophyta</taxon>
        <taxon>Magnoliopsida</taxon>
        <taxon>eudicotyledons</taxon>
        <taxon>Gunneridae</taxon>
        <taxon>Pentapetalae</taxon>
        <taxon>rosids</taxon>
        <taxon>malvids</taxon>
        <taxon>Malvales</taxon>
        <taxon>Malvaceae</taxon>
        <taxon>Malvoideae</taxon>
        <taxon>Hibiscus</taxon>
    </lineage>
</organism>
<dbReference type="PANTHER" id="PTHR11638">
    <property type="entry name" value="ATP-DEPENDENT CLP PROTEASE"/>
    <property type="match status" value="1"/>
</dbReference>
<keyword evidence="2" id="KW-0067">ATP-binding</keyword>
<reference evidence="3" key="1">
    <citation type="submission" date="2023-05" db="EMBL/GenBank/DDBJ databases">
        <title>Genome and transcriptome analyses reveal genes involved in the formation of fine ridges on petal epidermal cells in Hibiscus trionum.</title>
        <authorList>
            <person name="Koshimizu S."/>
            <person name="Masuda S."/>
            <person name="Ishii T."/>
            <person name="Shirasu K."/>
            <person name="Hoshino A."/>
            <person name="Arita M."/>
        </authorList>
    </citation>
    <scope>NUCLEOTIDE SEQUENCE</scope>
    <source>
        <strain evidence="3">Hamamatsu line</strain>
    </source>
</reference>
<gene>
    <name evidence="3" type="ORF">HRI_002256000</name>
</gene>
<accession>A0A9W7HYR4</accession>
<dbReference type="GO" id="GO:0005524">
    <property type="term" value="F:ATP binding"/>
    <property type="evidence" value="ECO:0007669"/>
    <property type="project" value="UniProtKB-KW"/>
</dbReference>
<comment type="caution">
    <text evidence="3">The sequence shown here is derived from an EMBL/GenBank/DDBJ whole genome shotgun (WGS) entry which is preliminary data.</text>
</comment>
<dbReference type="OrthoDB" id="1728973at2759"/>
<evidence type="ECO:0000313" key="4">
    <source>
        <dbReference type="Proteomes" id="UP001165190"/>
    </source>
</evidence>
<keyword evidence="1" id="KW-0547">Nucleotide-binding</keyword>
<sequence>MDRSWPIAFHSSKLLIESPLPSITENDEPIMVGPEDIVTVASVWSGIPVKHITANERMLLIGLDEMLKKRVIGQDNYKAVAAISRVVKRSRVGLKDPNRPIVVQLRLAKQNYQKL</sequence>
<keyword evidence="4" id="KW-1185">Reference proteome</keyword>
<evidence type="ECO:0000256" key="2">
    <source>
        <dbReference type="ARBA" id="ARBA00022840"/>
    </source>
</evidence>
<dbReference type="Proteomes" id="UP001165190">
    <property type="component" value="Unassembled WGS sequence"/>
</dbReference>
<dbReference type="GO" id="GO:0034605">
    <property type="term" value="P:cellular response to heat"/>
    <property type="evidence" value="ECO:0007669"/>
    <property type="project" value="TreeGrafter"/>
</dbReference>
<dbReference type="AlphaFoldDB" id="A0A9W7HYR4"/>
<dbReference type="InterPro" id="IPR050130">
    <property type="entry name" value="ClpA_ClpB"/>
</dbReference>
<dbReference type="InterPro" id="IPR027417">
    <property type="entry name" value="P-loop_NTPase"/>
</dbReference>
<dbReference type="Gene3D" id="3.40.50.300">
    <property type="entry name" value="P-loop containing nucleotide triphosphate hydrolases"/>
    <property type="match status" value="1"/>
</dbReference>
<evidence type="ECO:0000313" key="3">
    <source>
        <dbReference type="EMBL" id="GMI85867.1"/>
    </source>
</evidence>
<dbReference type="EMBL" id="BSYR01000020">
    <property type="protein sequence ID" value="GMI85867.1"/>
    <property type="molecule type" value="Genomic_DNA"/>
</dbReference>
<dbReference type="PANTHER" id="PTHR11638:SF185">
    <property type="entry name" value="ATP-DEPENDENT CLP PROTEASE ATP-BINDING SUBUNIT"/>
    <property type="match status" value="1"/>
</dbReference>
<proteinExistence type="predicted"/>
<dbReference type="GO" id="GO:0005737">
    <property type="term" value="C:cytoplasm"/>
    <property type="evidence" value="ECO:0007669"/>
    <property type="project" value="TreeGrafter"/>
</dbReference>
<evidence type="ECO:0000256" key="1">
    <source>
        <dbReference type="ARBA" id="ARBA00022741"/>
    </source>
</evidence>